<evidence type="ECO:0000313" key="2">
    <source>
        <dbReference type="Proteomes" id="UP000309454"/>
    </source>
</evidence>
<reference evidence="1 2" key="1">
    <citation type="submission" date="2019-04" db="EMBL/GenBank/DDBJ databases">
        <title>Microbes associate with the intestines of laboratory mice.</title>
        <authorList>
            <person name="Navarre W."/>
            <person name="Wong E."/>
            <person name="Huang K.C."/>
            <person name="Tropini C."/>
            <person name="Ng K."/>
            <person name="Yu B."/>
        </authorList>
    </citation>
    <scope>NUCLEOTIDE SEQUENCE [LARGE SCALE GENOMIC DNA]</scope>
    <source>
        <strain evidence="1 2">NM48_B13</strain>
    </source>
</reference>
<dbReference type="InterPro" id="IPR036286">
    <property type="entry name" value="LexA/Signal_pep-like_sf"/>
</dbReference>
<accession>A0A4T9T6J9</accession>
<dbReference type="RefSeq" id="WP_136846021.1">
    <property type="nucleotide sequence ID" value="NZ_SSTM01000005.1"/>
</dbReference>
<keyword evidence="2" id="KW-1185">Reference proteome</keyword>
<sequence>MPAITSATIKRYRQLANGCELLPDSYDPTYRPIMFDYGQDDTPLVTIIGKVVYAVMPFDFDL</sequence>
<organism evidence="1 2">
    <name type="scientific">Parvibacter caecicola</name>
    <dbReference type="NCBI Taxonomy" id="747645"/>
    <lineage>
        <taxon>Bacteria</taxon>
        <taxon>Bacillati</taxon>
        <taxon>Actinomycetota</taxon>
        <taxon>Coriobacteriia</taxon>
        <taxon>Coriobacteriales</taxon>
        <taxon>Coriobacteriaceae</taxon>
        <taxon>Parvibacter</taxon>
    </lineage>
</organism>
<evidence type="ECO:0000313" key="1">
    <source>
        <dbReference type="EMBL" id="TJW09955.1"/>
    </source>
</evidence>
<name>A0A4T9T6J9_9ACTN</name>
<protein>
    <submittedName>
        <fullName evidence="1">Uncharacterized protein</fullName>
    </submittedName>
</protein>
<dbReference type="SUPFAM" id="SSF51306">
    <property type="entry name" value="LexA/Signal peptidase"/>
    <property type="match status" value="1"/>
</dbReference>
<comment type="caution">
    <text evidence="1">The sequence shown here is derived from an EMBL/GenBank/DDBJ whole genome shotgun (WGS) entry which is preliminary data.</text>
</comment>
<dbReference type="OrthoDB" id="194368at2"/>
<dbReference type="Proteomes" id="UP000309454">
    <property type="component" value="Unassembled WGS sequence"/>
</dbReference>
<gene>
    <name evidence="1" type="ORF">E5982_07710</name>
</gene>
<dbReference type="AlphaFoldDB" id="A0A4T9T6J9"/>
<proteinExistence type="predicted"/>
<dbReference type="EMBL" id="SSTM01000005">
    <property type="protein sequence ID" value="TJW09955.1"/>
    <property type="molecule type" value="Genomic_DNA"/>
</dbReference>